<gene>
    <name evidence="2" type="primary">dadA</name>
    <name evidence="2" type="ORF">Pan44_12830</name>
</gene>
<protein>
    <submittedName>
        <fullName evidence="2">D-amino acid dehydrogenase small subunit</fullName>
        <ecNumber evidence="2">1.4.99.6</ecNumber>
    </submittedName>
</protein>
<reference evidence="2 3" key="1">
    <citation type="submission" date="2019-02" db="EMBL/GenBank/DDBJ databases">
        <title>Deep-cultivation of Planctomycetes and their phenomic and genomic characterization uncovers novel biology.</title>
        <authorList>
            <person name="Wiegand S."/>
            <person name="Jogler M."/>
            <person name="Boedeker C."/>
            <person name="Pinto D."/>
            <person name="Vollmers J."/>
            <person name="Rivas-Marin E."/>
            <person name="Kohn T."/>
            <person name="Peeters S.H."/>
            <person name="Heuer A."/>
            <person name="Rast P."/>
            <person name="Oberbeckmann S."/>
            <person name="Bunk B."/>
            <person name="Jeske O."/>
            <person name="Meyerdierks A."/>
            <person name="Storesund J.E."/>
            <person name="Kallscheuer N."/>
            <person name="Luecker S."/>
            <person name="Lage O.M."/>
            <person name="Pohl T."/>
            <person name="Merkel B.J."/>
            <person name="Hornburger P."/>
            <person name="Mueller R.-W."/>
            <person name="Bruemmer F."/>
            <person name="Labrenz M."/>
            <person name="Spormann A.M."/>
            <person name="Op den Camp H."/>
            <person name="Overmann J."/>
            <person name="Amann R."/>
            <person name="Jetten M.S.M."/>
            <person name="Mascher T."/>
            <person name="Medema M.H."/>
            <person name="Devos D.P."/>
            <person name="Kaster A.-K."/>
            <person name="Ovreas L."/>
            <person name="Rohde M."/>
            <person name="Galperin M.Y."/>
            <person name="Jogler C."/>
        </authorList>
    </citation>
    <scope>NUCLEOTIDE SEQUENCE [LARGE SCALE GENOMIC DNA]</scope>
    <source>
        <strain evidence="2 3">Pan44</strain>
    </source>
</reference>
<evidence type="ECO:0000259" key="1">
    <source>
        <dbReference type="Pfam" id="PF21688"/>
    </source>
</evidence>
<keyword evidence="2" id="KW-0560">Oxidoreductase</keyword>
<dbReference type="GO" id="GO:0016491">
    <property type="term" value="F:oxidoreductase activity"/>
    <property type="evidence" value="ECO:0007669"/>
    <property type="project" value="UniProtKB-KW"/>
</dbReference>
<dbReference type="KEGG" id="ccos:Pan44_12830"/>
<dbReference type="InterPro" id="IPR028348">
    <property type="entry name" value="FAD-binding_protein"/>
</dbReference>
<dbReference type="PANTHER" id="PTHR42842">
    <property type="entry name" value="FAD/NAD(P)-BINDING OXIDOREDUCTASE"/>
    <property type="match status" value="1"/>
</dbReference>
<dbReference type="Pfam" id="PF21688">
    <property type="entry name" value="FAD-depend_C"/>
    <property type="match status" value="1"/>
</dbReference>
<dbReference type="PRINTS" id="PR00420">
    <property type="entry name" value="RNGMNOXGNASE"/>
</dbReference>
<feature type="domain" description="FAD-dependent protein C-terminal" evidence="1">
    <location>
        <begin position="282"/>
        <end position="473"/>
    </location>
</feature>
<proteinExistence type="predicted"/>
<dbReference type="InParanoid" id="A0A517SAV9"/>
<dbReference type="EC" id="1.4.99.6" evidence="2"/>
<keyword evidence="3" id="KW-1185">Reference proteome</keyword>
<dbReference type="EMBL" id="CP036271">
    <property type="protein sequence ID" value="QDT53267.1"/>
    <property type="molecule type" value="Genomic_DNA"/>
</dbReference>
<dbReference type="AlphaFoldDB" id="A0A517SAV9"/>
<dbReference type="SUPFAM" id="SSF51905">
    <property type="entry name" value="FAD/NAD(P)-binding domain"/>
    <property type="match status" value="1"/>
</dbReference>
<accession>A0A517SAV9</accession>
<dbReference type="InterPro" id="IPR036188">
    <property type="entry name" value="FAD/NAD-bd_sf"/>
</dbReference>
<dbReference type="Proteomes" id="UP000315700">
    <property type="component" value="Chromosome"/>
</dbReference>
<evidence type="ECO:0000313" key="3">
    <source>
        <dbReference type="Proteomes" id="UP000315700"/>
    </source>
</evidence>
<evidence type="ECO:0000313" key="2">
    <source>
        <dbReference type="EMBL" id="QDT53267.1"/>
    </source>
</evidence>
<dbReference type="Gene3D" id="3.30.70.2700">
    <property type="match status" value="1"/>
</dbReference>
<sequence>MSLRVTNLCLSVEQSELELNDVVARQLRLKPGDLARLRILRKSLDARSRGDMKFVYTLEVEPRPGVTVTRKPGDCEVAQYQPEQFDDPPDGKAPLGQRPIVVGAGPGGLLAGYYLARRGYAPLILERGKPVKERVPAIRLFDSGGPHDPENNYLFGEGGAGAFSDGKLTCRMTGADVDWVLQSFVDCGGRPSLVYENRPHLGSNKLPMICRNYRRKIEALGGEYRFDCRVEGLRSQEGRIVGVETSSGFIAGNVVIFAPGHSARETYRWLLAAGVPIHQKAFQLGLRIEQPQEQVNRWKYGHERYLDLLGAADYSLGAKGDRDLYTFCMCAGGYVIPSVSDPGLFCSNGMSNSRHDSPFANSGLMVTLQPAEFGGEHPLAGVELQARYEKLAFELSRNYLAPIQWANDFVAGRRTASTDKLPSSYERGVIPADLHEVLPPAIAQAIARGLPQLDQKSRGMMLKNATLVGPEMRGSAPVRIERDAESRDTPGFTGFYPVGEGAGYAGGIVSAAVDGLRSAREIVRRYAPVTT</sequence>
<dbReference type="PIRSF" id="PIRSF038984">
    <property type="entry name" value="FAD_binding_protein"/>
    <property type="match status" value="1"/>
</dbReference>
<dbReference type="Gene3D" id="3.50.50.60">
    <property type="entry name" value="FAD/NAD(P)-binding domain"/>
    <property type="match status" value="2"/>
</dbReference>
<name>A0A517SAV9_9PLAN</name>
<organism evidence="2 3">
    <name type="scientific">Caulifigura coniformis</name>
    <dbReference type="NCBI Taxonomy" id="2527983"/>
    <lineage>
        <taxon>Bacteria</taxon>
        <taxon>Pseudomonadati</taxon>
        <taxon>Planctomycetota</taxon>
        <taxon>Planctomycetia</taxon>
        <taxon>Planctomycetales</taxon>
        <taxon>Planctomycetaceae</taxon>
        <taxon>Caulifigura</taxon>
    </lineage>
</organism>
<dbReference type="RefSeq" id="WP_145028336.1">
    <property type="nucleotide sequence ID" value="NZ_CP036271.1"/>
</dbReference>
<dbReference type="Pfam" id="PF13450">
    <property type="entry name" value="NAD_binding_8"/>
    <property type="match status" value="1"/>
</dbReference>
<dbReference type="OrthoDB" id="9772594at2"/>
<dbReference type="PANTHER" id="PTHR42842:SF3">
    <property type="entry name" value="FAD_NAD(P)-BINDING OXIDOREDUCTASE FAMILY PROTEIN"/>
    <property type="match status" value="1"/>
</dbReference>
<dbReference type="InterPro" id="IPR049516">
    <property type="entry name" value="FAD-depend_C"/>
</dbReference>